<dbReference type="SUPFAM" id="SSF53850">
    <property type="entry name" value="Periplasmic binding protein-like II"/>
    <property type="match status" value="1"/>
</dbReference>
<feature type="chain" id="PRO_5039101156" evidence="5">
    <location>
        <begin position="25"/>
        <end position="454"/>
    </location>
</feature>
<comment type="subcellular location">
    <subcellularLocation>
        <location evidence="1">Cell envelope</location>
    </subcellularLocation>
</comment>
<reference evidence="6 7" key="1">
    <citation type="submission" date="2020-08" db="EMBL/GenBank/DDBJ databases">
        <title>Sequencing the genomes of 1000 actinobacteria strains.</title>
        <authorList>
            <person name="Klenk H.-P."/>
        </authorList>
    </citation>
    <scope>NUCLEOTIDE SEQUENCE [LARGE SCALE GENOMIC DNA]</scope>
    <source>
        <strain evidence="6 7">DSM 22826</strain>
    </source>
</reference>
<keyword evidence="7" id="KW-1185">Reference proteome</keyword>
<comment type="similarity">
    <text evidence="2">Belongs to the bacterial solute-binding protein 1 family.</text>
</comment>
<dbReference type="PANTHER" id="PTHR43649:SF31">
    <property type="entry name" value="SN-GLYCEROL-3-PHOSPHATE-BINDING PERIPLASMIC PROTEIN UGPB"/>
    <property type="match status" value="1"/>
</dbReference>
<accession>A0A839QT93</accession>
<dbReference type="Pfam" id="PF01547">
    <property type="entry name" value="SBP_bac_1"/>
    <property type="match status" value="1"/>
</dbReference>
<keyword evidence="3" id="KW-0813">Transport</keyword>
<evidence type="ECO:0000256" key="2">
    <source>
        <dbReference type="ARBA" id="ARBA00008520"/>
    </source>
</evidence>
<dbReference type="Gene3D" id="3.40.190.10">
    <property type="entry name" value="Periplasmic binding protein-like II"/>
    <property type="match status" value="2"/>
</dbReference>
<feature type="signal peptide" evidence="5">
    <location>
        <begin position="1"/>
        <end position="24"/>
    </location>
</feature>
<comment type="caution">
    <text evidence="6">The sequence shown here is derived from an EMBL/GenBank/DDBJ whole genome shotgun (WGS) entry which is preliminary data.</text>
</comment>
<dbReference type="InterPro" id="IPR050490">
    <property type="entry name" value="Bact_solute-bd_prot1"/>
</dbReference>
<gene>
    <name evidence="6" type="ORF">E9229_002683</name>
</gene>
<dbReference type="GO" id="GO:0030313">
    <property type="term" value="C:cell envelope"/>
    <property type="evidence" value="ECO:0007669"/>
    <property type="project" value="UniProtKB-SubCell"/>
</dbReference>
<dbReference type="Proteomes" id="UP000523000">
    <property type="component" value="Unassembled WGS sequence"/>
</dbReference>
<name>A0A839QT93_9MICC</name>
<dbReference type="PANTHER" id="PTHR43649">
    <property type="entry name" value="ARABINOSE-BINDING PROTEIN-RELATED"/>
    <property type="match status" value="1"/>
</dbReference>
<dbReference type="AlphaFoldDB" id="A0A839QT93"/>
<dbReference type="RefSeq" id="WP_183511769.1">
    <property type="nucleotide sequence ID" value="NZ_BAABGK010000012.1"/>
</dbReference>
<protein>
    <submittedName>
        <fullName evidence="6">Raffinose/stachyose/melibiose transport system substrate-binding protein</fullName>
    </submittedName>
</protein>
<evidence type="ECO:0000256" key="3">
    <source>
        <dbReference type="ARBA" id="ARBA00022448"/>
    </source>
</evidence>
<keyword evidence="4 5" id="KW-0732">Signal</keyword>
<dbReference type="EMBL" id="JACHVS010000001">
    <property type="protein sequence ID" value="MBB2996492.1"/>
    <property type="molecule type" value="Genomic_DNA"/>
</dbReference>
<dbReference type="InterPro" id="IPR006059">
    <property type="entry name" value="SBP"/>
</dbReference>
<dbReference type="PROSITE" id="PS51257">
    <property type="entry name" value="PROKAR_LIPOPROTEIN"/>
    <property type="match status" value="1"/>
</dbReference>
<evidence type="ECO:0000256" key="5">
    <source>
        <dbReference type="SAM" id="SignalP"/>
    </source>
</evidence>
<evidence type="ECO:0000313" key="7">
    <source>
        <dbReference type="Proteomes" id="UP000523000"/>
    </source>
</evidence>
<sequence length="454" mass="48044">MKLRGKTLTGALAAAAALALTLSACTPGSNTPAPSAPQSTGAIEKDVAKMGETTLTVWDQEVRGGQNEQMTKLNAAFQAKYPNITIKRNSQSFEDLGKTLRLALSGTDAPDVVQANNARNTMGAFVKAGQLLPLDPWAEAYGWADRYPASVLKYSQYSTDGTTFGSGSVFGLPQVGEVVGVFYSKKKLKSLGIEVPRDWAAFEAAATTAKDKGETAMLLGNIEKWPAGHVFGPIQGSKVLAEQIEKLGFGNAGASWLTPENQAAAQQLADWNAQGYFNKGVNGTEYDAAWQKLTKGEGVFLMGGSWMSADLEDAMGDDVGFFTPPVKAGEGANTTGGTGLPFTVTAKTKNPDLAAAYIDFITNDDAMQILADTGNLPVLNTQKYAPAAGVQKDVFTEFENVTTKGTLLPYLDYATPTMGDTLGDSLQGLLDGKLDAKKFTEAMEADYAGFTQAK</sequence>
<evidence type="ECO:0000256" key="1">
    <source>
        <dbReference type="ARBA" id="ARBA00004196"/>
    </source>
</evidence>
<proteinExistence type="inferred from homology"/>
<evidence type="ECO:0000256" key="4">
    <source>
        <dbReference type="ARBA" id="ARBA00022729"/>
    </source>
</evidence>
<organism evidence="6 7">
    <name type="scientific">Paeniglutamicibacter cryotolerans</name>
    <dbReference type="NCBI Taxonomy" id="670079"/>
    <lineage>
        <taxon>Bacteria</taxon>
        <taxon>Bacillati</taxon>
        <taxon>Actinomycetota</taxon>
        <taxon>Actinomycetes</taxon>
        <taxon>Micrococcales</taxon>
        <taxon>Micrococcaceae</taxon>
        <taxon>Paeniglutamicibacter</taxon>
    </lineage>
</organism>
<evidence type="ECO:0000313" key="6">
    <source>
        <dbReference type="EMBL" id="MBB2996492.1"/>
    </source>
</evidence>